<feature type="transmembrane region" description="Helical" evidence="1">
    <location>
        <begin position="296"/>
        <end position="319"/>
    </location>
</feature>
<evidence type="ECO:0000256" key="1">
    <source>
        <dbReference type="SAM" id="Phobius"/>
    </source>
</evidence>
<keyword evidence="1" id="KW-1133">Transmembrane helix</keyword>
<dbReference type="InterPro" id="IPR004711">
    <property type="entry name" value="Benzoate_Transporter"/>
</dbReference>
<keyword evidence="1" id="KW-0472">Membrane</keyword>
<evidence type="ECO:0000313" key="3">
    <source>
        <dbReference type="Proteomes" id="UP000623461"/>
    </source>
</evidence>
<keyword evidence="1" id="KW-0812">Transmembrane</keyword>
<feature type="transmembrane region" description="Helical" evidence="1">
    <location>
        <begin position="85"/>
        <end position="118"/>
    </location>
</feature>
<name>A0ABQ2HTW6_9MICO</name>
<gene>
    <name evidence="2" type="ORF">GCM10009721_12550</name>
</gene>
<evidence type="ECO:0000313" key="2">
    <source>
        <dbReference type="EMBL" id="GGM88910.1"/>
    </source>
</evidence>
<feature type="transmembrane region" description="Helical" evidence="1">
    <location>
        <begin position="130"/>
        <end position="149"/>
    </location>
</feature>
<feature type="transmembrane region" description="Helical" evidence="1">
    <location>
        <begin position="361"/>
        <end position="390"/>
    </location>
</feature>
<reference evidence="3" key="1">
    <citation type="journal article" date="2019" name="Int. J. Syst. Evol. Microbiol.">
        <title>The Global Catalogue of Microorganisms (GCM) 10K type strain sequencing project: providing services to taxonomists for standard genome sequencing and annotation.</title>
        <authorList>
            <consortium name="The Broad Institute Genomics Platform"/>
            <consortium name="The Broad Institute Genome Sequencing Center for Infectious Disease"/>
            <person name="Wu L."/>
            <person name="Ma J."/>
        </authorList>
    </citation>
    <scope>NUCLEOTIDE SEQUENCE [LARGE SCALE GENOMIC DNA]</scope>
    <source>
        <strain evidence="3">JCM 1365</strain>
    </source>
</reference>
<dbReference type="NCBIfam" id="TIGR00843">
    <property type="entry name" value="benE"/>
    <property type="match status" value="1"/>
</dbReference>
<dbReference type="RefSeq" id="WP_030198456.1">
    <property type="nucleotide sequence ID" value="NZ_BMNZ01000002.1"/>
</dbReference>
<feature type="transmembrane region" description="Helical" evidence="1">
    <location>
        <begin position="155"/>
        <end position="172"/>
    </location>
</feature>
<feature type="transmembrane region" description="Helical" evidence="1">
    <location>
        <begin position="331"/>
        <end position="349"/>
    </location>
</feature>
<dbReference type="PANTHER" id="PTHR30199:SF0">
    <property type="entry name" value="INNER MEMBRANE PROTEIN YDCO"/>
    <property type="match status" value="1"/>
</dbReference>
<feature type="transmembrane region" description="Helical" evidence="1">
    <location>
        <begin position="179"/>
        <end position="198"/>
    </location>
</feature>
<accession>A0ABQ2HTW6</accession>
<sequence length="398" mass="39488">MTSRSGSTGSRGSTGHAVLAGVVCGLVGFTSSFAVVLTGLRAVGASPEQAASGLLVLCVTMGLGCVLFSWRLRMPITMAWSTPGAALLAAATVPAGGFASAVGAFVVCGVLLALCGLVRPLERLVERIPTPLASAMLAGVLLTLCVAPFRAVVASPAAIAPVMLTWLVLVAVARRWAVIGALVAALVVMAVQGVFGRLDLATAAPSLVVVAPTWDATTLLAVAVPLFIVTMTSQNIPGTAVLASFGYRPGMRGPLLYTGGATAVGALGGAHAINLAAISAALAAGPEAHPDRSRRWVAGVACGFTYLAFGPLAGIVTAAARSAPTGLIETIAGLALLGTFAGAAASALGDASSREAGAVTLVVAASGVTIAGIGAAFWGLVTGVLVLVALRLDHRRRA</sequence>
<dbReference type="EMBL" id="BMNZ01000002">
    <property type="protein sequence ID" value="GGM88910.1"/>
    <property type="molecule type" value="Genomic_DNA"/>
</dbReference>
<feature type="transmembrane region" description="Helical" evidence="1">
    <location>
        <begin position="52"/>
        <end position="73"/>
    </location>
</feature>
<dbReference type="PANTHER" id="PTHR30199">
    <property type="entry name" value="MFS FAMILY TRANSPORTER, PREDICTED SUBSTRATE BENZOATE"/>
    <property type="match status" value="1"/>
</dbReference>
<organism evidence="2 3">
    <name type="scientific">Terrabacter tumescens</name>
    <dbReference type="NCBI Taxonomy" id="60443"/>
    <lineage>
        <taxon>Bacteria</taxon>
        <taxon>Bacillati</taxon>
        <taxon>Actinomycetota</taxon>
        <taxon>Actinomycetes</taxon>
        <taxon>Micrococcales</taxon>
        <taxon>Intrasporangiaceae</taxon>
        <taxon>Terrabacter</taxon>
    </lineage>
</organism>
<feature type="transmembrane region" description="Helical" evidence="1">
    <location>
        <begin position="218"/>
        <end position="243"/>
    </location>
</feature>
<proteinExistence type="predicted"/>
<dbReference type="Proteomes" id="UP000623461">
    <property type="component" value="Unassembled WGS sequence"/>
</dbReference>
<protein>
    <submittedName>
        <fullName evidence="2">Benzoate transporter</fullName>
    </submittedName>
</protein>
<dbReference type="Pfam" id="PF03594">
    <property type="entry name" value="BenE"/>
    <property type="match status" value="1"/>
</dbReference>
<feature type="transmembrane region" description="Helical" evidence="1">
    <location>
        <begin position="17"/>
        <end position="40"/>
    </location>
</feature>
<comment type="caution">
    <text evidence="2">The sequence shown here is derived from an EMBL/GenBank/DDBJ whole genome shotgun (WGS) entry which is preliminary data.</text>
</comment>
<keyword evidence="3" id="KW-1185">Reference proteome</keyword>
<feature type="transmembrane region" description="Helical" evidence="1">
    <location>
        <begin position="255"/>
        <end position="284"/>
    </location>
</feature>